<evidence type="ECO:0000256" key="1">
    <source>
        <dbReference type="ARBA" id="ARBA00004377"/>
    </source>
</evidence>
<dbReference type="InterPro" id="IPR043604">
    <property type="entry name" value="DUF883_N"/>
</dbReference>
<gene>
    <name evidence="11" type="ORF">GCM10023144_13240</name>
</gene>
<organism evidence="11 12">
    <name type="scientific">Pigmentiphaga soli</name>
    <dbReference type="NCBI Taxonomy" id="1007095"/>
    <lineage>
        <taxon>Bacteria</taxon>
        <taxon>Pseudomonadati</taxon>
        <taxon>Pseudomonadota</taxon>
        <taxon>Betaproteobacteria</taxon>
        <taxon>Burkholderiales</taxon>
        <taxon>Alcaligenaceae</taxon>
        <taxon>Pigmentiphaga</taxon>
    </lineage>
</organism>
<dbReference type="PANTHER" id="PTHR35893:SF3">
    <property type="entry name" value="INNER MEMBRANE PROTEIN"/>
    <property type="match status" value="1"/>
</dbReference>
<feature type="transmembrane region" description="Helical" evidence="8">
    <location>
        <begin position="82"/>
        <end position="100"/>
    </location>
</feature>
<dbReference type="EMBL" id="BAABFO010000005">
    <property type="protein sequence ID" value="GAA4327962.1"/>
    <property type="molecule type" value="Genomic_DNA"/>
</dbReference>
<evidence type="ECO:0000256" key="4">
    <source>
        <dbReference type="ARBA" id="ARBA00022519"/>
    </source>
</evidence>
<dbReference type="InterPro" id="IPR043605">
    <property type="entry name" value="DUF883_C"/>
</dbReference>
<keyword evidence="7 8" id="KW-0472">Membrane</keyword>
<protein>
    <recommendedName>
        <fullName evidence="13">DUF883 domain-containing protein</fullName>
    </recommendedName>
</protein>
<evidence type="ECO:0000256" key="2">
    <source>
        <dbReference type="ARBA" id="ARBA00010423"/>
    </source>
</evidence>
<keyword evidence="5 8" id="KW-0812">Transmembrane</keyword>
<comment type="caution">
    <text evidence="11">The sequence shown here is derived from an EMBL/GenBank/DDBJ whole genome shotgun (WGS) entry which is preliminary data.</text>
</comment>
<name>A0ABP8GPS2_9BURK</name>
<evidence type="ECO:0000256" key="6">
    <source>
        <dbReference type="ARBA" id="ARBA00022989"/>
    </source>
</evidence>
<comment type="similarity">
    <text evidence="2">Belongs to the ElaB/YgaM/YqjD family.</text>
</comment>
<evidence type="ECO:0000256" key="8">
    <source>
        <dbReference type="SAM" id="Phobius"/>
    </source>
</evidence>
<keyword evidence="4" id="KW-0997">Cell inner membrane</keyword>
<evidence type="ECO:0000256" key="3">
    <source>
        <dbReference type="ARBA" id="ARBA00022475"/>
    </source>
</evidence>
<dbReference type="Pfam" id="PF19029">
    <property type="entry name" value="DUF883_C"/>
    <property type="match status" value="1"/>
</dbReference>
<comment type="subcellular location">
    <subcellularLocation>
        <location evidence="1">Cell inner membrane</location>
        <topology evidence="1">Single-pass membrane protein</topology>
    </subcellularLocation>
</comment>
<evidence type="ECO:0000256" key="7">
    <source>
        <dbReference type="ARBA" id="ARBA00023136"/>
    </source>
</evidence>
<dbReference type="Pfam" id="PF05957">
    <property type="entry name" value="DUF883"/>
    <property type="match status" value="1"/>
</dbReference>
<dbReference type="PANTHER" id="PTHR35893">
    <property type="entry name" value="INNER MEMBRANE PROTEIN-RELATED"/>
    <property type="match status" value="1"/>
</dbReference>
<proteinExistence type="inferred from homology"/>
<evidence type="ECO:0000256" key="5">
    <source>
        <dbReference type="ARBA" id="ARBA00022692"/>
    </source>
</evidence>
<keyword evidence="3" id="KW-1003">Cell membrane</keyword>
<sequence>MSGVQRSTQQIADSVRGLVEGAEELLKSTSSYAGEDLDGARGRLSRQLTRAKSLFDDLESTAADTYRQTSAQAEAYVRDNPWRAVGIAAAVGVLVSLVALRR</sequence>
<evidence type="ECO:0000259" key="10">
    <source>
        <dbReference type="Pfam" id="PF19029"/>
    </source>
</evidence>
<dbReference type="Proteomes" id="UP001501671">
    <property type="component" value="Unassembled WGS sequence"/>
</dbReference>
<evidence type="ECO:0000259" key="9">
    <source>
        <dbReference type="Pfam" id="PF05957"/>
    </source>
</evidence>
<dbReference type="InterPro" id="IPR010279">
    <property type="entry name" value="YqjD/ElaB"/>
</dbReference>
<keyword evidence="6 8" id="KW-1133">Transmembrane helix</keyword>
<reference evidence="12" key="1">
    <citation type="journal article" date="2019" name="Int. J. Syst. Evol. Microbiol.">
        <title>The Global Catalogue of Microorganisms (GCM) 10K type strain sequencing project: providing services to taxonomists for standard genome sequencing and annotation.</title>
        <authorList>
            <consortium name="The Broad Institute Genomics Platform"/>
            <consortium name="The Broad Institute Genome Sequencing Center for Infectious Disease"/>
            <person name="Wu L."/>
            <person name="Ma J."/>
        </authorList>
    </citation>
    <scope>NUCLEOTIDE SEQUENCE [LARGE SCALE GENOMIC DNA]</scope>
    <source>
        <strain evidence="12">JCM 17666</strain>
    </source>
</reference>
<keyword evidence="12" id="KW-1185">Reference proteome</keyword>
<evidence type="ECO:0000313" key="12">
    <source>
        <dbReference type="Proteomes" id="UP001501671"/>
    </source>
</evidence>
<accession>A0ABP8GPS2</accession>
<feature type="domain" description="DUF883" evidence="9">
    <location>
        <begin position="9"/>
        <end position="59"/>
    </location>
</feature>
<evidence type="ECO:0000313" key="11">
    <source>
        <dbReference type="EMBL" id="GAA4327962.1"/>
    </source>
</evidence>
<feature type="domain" description="DUF883" evidence="10">
    <location>
        <begin position="73"/>
        <end position="102"/>
    </location>
</feature>
<evidence type="ECO:0008006" key="13">
    <source>
        <dbReference type="Google" id="ProtNLM"/>
    </source>
</evidence>